<sequence length="88" mass="10060">MLPDGWGFCKVSVGEIGYLVEEIMDGSRSRTGKIEPRLHELMAFTSRSRANRRQQKRAPFLVAVYRLGIHSDHSQFVMKMINLQPIIG</sequence>
<gene>
    <name evidence="1" type="ORF">E4U09_004344</name>
</gene>
<evidence type="ECO:0000313" key="1">
    <source>
        <dbReference type="EMBL" id="KAG6301860.1"/>
    </source>
</evidence>
<name>A0A9P7QP71_9HYPO</name>
<accession>A0A9P7QP71</accession>
<dbReference type="EMBL" id="SRRH01000035">
    <property type="protein sequence ID" value="KAG6301860.1"/>
    <property type="molecule type" value="Genomic_DNA"/>
</dbReference>
<evidence type="ECO:0000313" key="2">
    <source>
        <dbReference type="Proteomes" id="UP000707071"/>
    </source>
</evidence>
<proteinExistence type="predicted"/>
<organism evidence="1 2">
    <name type="scientific">Claviceps aff. purpurea</name>
    <dbReference type="NCBI Taxonomy" id="1967640"/>
    <lineage>
        <taxon>Eukaryota</taxon>
        <taxon>Fungi</taxon>
        <taxon>Dikarya</taxon>
        <taxon>Ascomycota</taxon>
        <taxon>Pezizomycotina</taxon>
        <taxon>Sordariomycetes</taxon>
        <taxon>Hypocreomycetidae</taxon>
        <taxon>Hypocreales</taxon>
        <taxon>Clavicipitaceae</taxon>
        <taxon>Claviceps</taxon>
    </lineage>
</organism>
<dbReference type="Proteomes" id="UP000707071">
    <property type="component" value="Unassembled WGS sequence"/>
</dbReference>
<reference evidence="1 2" key="1">
    <citation type="journal article" date="2020" name="bioRxiv">
        <title>Whole genome comparisons of ergot fungi reveals the divergence and evolution of species within the genus Claviceps are the result of varying mechanisms driving genome evolution and host range expansion.</title>
        <authorList>
            <person name="Wyka S.A."/>
            <person name="Mondo S.J."/>
            <person name="Liu M."/>
            <person name="Dettman J."/>
            <person name="Nalam V."/>
            <person name="Broders K.D."/>
        </authorList>
    </citation>
    <scope>NUCLEOTIDE SEQUENCE [LARGE SCALE GENOMIC DNA]</scope>
    <source>
        <strain evidence="1 2">Clav52</strain>
    </source>
</reference>
<comment type="caution">
    <text evidence="1">The sequence shown here is derived from an EMBL/GenBank/DDBJ whole genome shotgun (WGS) entry which is preliminary data.</text>
</comment>
<dbReference type="AlphaFoldDB" id="A0A9P7QP71"/>
<keyword evidence="2" id="KW-1185">Reference proteome</keyword>
<protein>
    <submittedName>
        <fullName evidence="1">Uncharacterized protein</fullName>
    </submittedName>
</protein>